<dbReference type="AlphaFoldDB" id="A0A803MEE8"/>
<dbReference type="EnsemblPlants" id="AUR62027841-RA">
    <property type="protein sequence ID" value="AUR62027841-RA:cds"/>
    <property type="gene ID" value="AUR62027841"/>
</dbReference>
<evidence type="ECO:0000256" key="1">
    <source>
        <dbReference type="ARBA" id="ARBA00022603"/>
    </source>
</evidence>
<evidence type="ECO:0000256" key="4">
    <source>
        <dbReference type="ARBA" id="ARBA00022842"/>
    </source>
</evidence>
<dbReference type="Gene3D" id="1.10.1200.270">
    <property type="entry name" value="Methyltransferase, alpha-helical capping domain"/>
    <property type="match status" value="1"/>
</dbReference>
<accession>A0A803MEE8</accession>
<dbReference type="InterPro" id="IPR029063">
    <property type="entry name" value="SAM-dependent_MTases_sf"/>
</dbReference>
<evidence type="ECO:0000313" key="5">
    <source>
        <dbReference type="EnsemblPlants" id="AUR62027841-RA:cds"/>
    </source>
</evidence>
<evidence type="ECO:0000256" key="2">
    <source>
        <dbReference type="ARBA" id="ARBA00022679"/>
    </source>
</evidence>
<reference evidence="5" key="2">
    <citation type="submission" date="2021-03" db="UniProtKB">
        <authorList>
            <consortium name="EnsemblPlants"/>
        </authorList>
    </citation>
    <scope>IDENTIFICATION</scope>
</reference>
<dbReference type="PANTHER" id="PTHR31009">
    <property type="entry name" value="S-ADENOSYL-L-METHIONINE:CARBOXYL METHYLTRANSFERASE FAMILY PROTEIN"/>
    <property type="match status" value="1"/>
</dbReference>
<dbReference type="InterPro" id="IPR042086">
    <property type="entry name" value="MeTrfase_capping"/>
</dbReference>
<dbReference type="SUPFAM" id="SSF53335">
    <property type="entry name" value="S-adenosyl-L-methionine-dependent methyltransferases"/>
    <property type="match status" value="1"/>
</dbReference>
<evidence type="ECO:0000256" key="3">
    <source>
        <dbReference type="ARBA" id="ARBA00022723"/>
    </source>
</evidence>
<evidence type="ECO:0000313" key="6">
    <source>
        <dbReference type="Proteomes" id="UP000596660"/>
    </source>
</evidence>
<reference evidence="5" key="1">
    <citation type="journal article" date="2017" name="Nature">
        <title>The genome of Chenopodium quinoa.</title>
        <authorList>
            <person name="Jarvis D.E."/>
            <person name="Ho Y.S."/>
            <person name="Lightfoot D.J."/>
            <person name="Schmoeckel S.M."/>
            <person name="Li B."/>
            <person name="Borm T.J.A."/>
            <person name="Ohyanagi H."/>
            <person name="Mineta K."/>
            <person name="Michell C.T."/>
            <person name="Saber N."/>
            <person name="Kharbatia N.M."/>
            <person name="Rupper R.R."/>
            <person name="Sharp A.R."/>
            <person name="Dally N."/>
            <person name="Boughton B.A."/>
            <person name="Woo Y.H."/>
            <person name="Gao G."/>
            <person name="Schijlen E.G.W.M."/>
            <person name="Guo X."/>
            <person name="Momin A.A."/>
            <person name="Negrao S."/>
            <person name="Al-Babili S."/>
            <person name="Gehring C."/>
            <person name="Roessner U."/>
            <person name="Jung C."/>
            <person name="Murphy K."/>
            <person name="Arold S.T."/>
            <person name="Gojobori T."/>
            <person name="van der Linden C.G."/>
            <person name="van Loo E.N."/>
            <person name="Jellen E.N."/>
            <person name="Maughan P.J."/>
            <person name="Tester M."/>
        </authorList>
    </citation>
    <scope>NUCLEOTIDE SEQUENCE [LARGE SCALE GENOMIC DNA]</scope>
    <source>
        <strain evidence="5">cv. PI 614886</strain>
    </source>
</reference>
<proteinExistence type="predicted"/>
<dbReference type="GO" id="GO:0008168">
    <property type="term" value="F:methyltransferase activity"/>
    <property type="evidence" value="ECO:0007669"/>
    <property type="project" value="UniProtKB-KW"/>
</dbReference>
<name>A0A803MEE8_CHEQI</name>
<protein>
    <submittedName>
        <fullName evidence="5">Uncharacterized protein</fullName>
    </submittedName>
</protein>
<keyword evidence="4" id="KW-0460">Magnesium</keyword>
<dbReference type="GO" id="GO:0032259">
    <property type="term" value="P:methylation"/>
    <property type="evidence" value="ECO:0007669"/>
    <property type="project" value="UniProtKB-KW"/>
</dbReference>
<sequence>MIIDDIQLLQQREALSMNQDILESTIQSLISEQNGLSKGLNVADLGCGVGPAPLTLVSLVVEVVQRKCKDLKLNNNETFHQAPKLQMYMNDLPSNDFNLLFKDLLNLEPPPGLYDEQGMSINKRKIYISETSSRPVAIAYMDQFEQDFIRFLKCRSKEVVTNGSMLLTLRGRPCSSDSFTWTTFEFKIFIKALTCLVSEGLINEEKLDSFDFPCYFANTEDLESIVKKEGSFEVEISRTIVLDVAPEIEDKWERAQIISNFIRAFSESLVSRHFGEDIVTPLYDKLIYYAFQYLDNDEPAQNHAVTVLLRKIKRCK</sequence>
<keyword evidence="3" id="KW-0479">Metal-binding</keyword>
<dbReference type="InterPro" id="IPR005299">
    <property type="entry name" value="MeTrfase_7"/>
</dbReference>
<dbReference type="Proteomes" id="UP000596660">
    <property type="component" value="Unplaced"/>
</dbReference>
<keyword evidence="1" id="KW-0489">Methyltransferase</keyword>
<keyword evidence="6" id="KW-1185">Reference proteome</keyword>
<dbReference type="GO" id="GO:0046872">
    <property type="term" value="F:metal ion binding"/>
    <property type="evidence" value="ECO:0007669"/>
    <property type="project" value="UniProtKB-KW"/>
</dbReference>
<dbReference type="Gene3D" id="3.40.50.150">
    <property type="entry name" value="Vaccinia Virus protein VP39"/>
    <property type="match status" value="2"/>
</dbReference>
<keyword evidence="2" id="KW-0808">Transferase</keyword>
<dbReference type="Pfam" id="PF03492">
    <property type="entry name" value="Methyltransf_7"/>
    <property type="match status" value="2"/>
</dbReference>
<dbReference type="Gramene" id="AUR62027841-RA">
    <property type="protein sequence ID" value="AUR62027841-RA:cds"/>
    <property type="gene ID" value="AUR62027841"/>
</dbReference>
<organism evidence="5 6">
    <name type="scientific">Chenopodium quinoa</name>
    <name type="common">Quinoa</name>
    <dbReference type="NCBI Taxonomy" id="63459"/>
    <lineage>
        <taxon>Eukaryota</taxon>
        <taxon>Viridiplantae</taxon>
        <taxon>Streptophyta</taxon>
        <taxon>Embryophyta</taxon>
        <taxon>Tracheophyta</taxon>
        <taxon>Spermatophyta</taxon>
        <taxon>Magnoliopsida</taxon>
        <taxon>eudicotyledons</taxon>
        <taxon>Gunneridae</taxon>
        <taxon>Pentapetalae</taxon>
        <taxon>Caryophyllales</taxon>
        <taxon>Chenopodiaceae</taxon>
        <taxon>Chenopodioideae</taxon>
        <taxon>Atripliceae</taxon>
        <taxon>Chenopodium</taxon>
    </lineage>
</organism>